<dbReference type="Proteomes" id="UP000441208">
    <property type="component" value="Unassembled WGS sequence"/>
</dbReference>
<dbReference type="EMBL" id="QXFZ01000011">
    <property type="protein sequence ID" value="KAE9140694.1"/>
    <property type="molecule type" value="Genomic_DNA"/>
</dbReference>
<evidence type="ECO:0000313" key="9">
    <source>
        <dbReference type="EMBL" id="KAE9257300.1"/>
    </source>
</evidence>
<dbReference type="Proteomes" id="UP000433483">
    <property type="component" value="Unassembled WGS sequence"/>
</dbReference>
<evidence type="ECO:0000313" key="18">
    <source>
        <dbReference type="Proteomes" id="UP000460718"/>
    </source>
</evidence>
<proteinExistence type="predicted"/>
<evidence type="ECO:0000256" key="1">
    <source>
        <dbReference type="SAM" id="SignalP"/>
    </source>
</evidence>
<dbReference type="EMBL" id="QXGE01000011">
    <property type="protein sequence ID" value="KAE9330060.1"/>
    <property type="molecule type" value="Genomic_DNA"/>
</dbReference>
<accession>A0A6A3FZN8</accession>
<evidence type="ECO:0000313" key="12">
    <source>
        <dbReference type="Proteomes" id="UP000429523"/>
    </source>
</evidence>
<evidence type="ECO:0000313" key="17">
    <source>
        <dbReference type="Proteomes" id="UP000441208"/>
    </source>
</evidence>
<evidence type="ECO:0000313" key="15">
    <source>
        <dbReference type="Proteomes" id="UP000440367"/>
    </source>
</evidence>
<dbReference type="EMBL" id="QXFW01000011">
    <property type="protein sequence ID" value="KAE9030725.1"/>
    <property type="molecule type" value="Genomic_DNA"/>
</dbReference>
<organism evidence="2 12">
    <name type="scientific">Phytophthora fragariae</name>
    <dbReference type="NCBI Taxonomy" id="53985"/>
    <lineage>
        <taxon>Eukaryota</taxon>
        <taxon>Sar</taxon>
        <taxon>Stramenopiles</taxon>
        <taxon>Oomycota</taxon>
        <taxon>Peronosporomycetes</taxon>
        <taxon>Peronosporales</taxon>
        <taxon>Peronosporaceae</taxon>
        <taxon>Phytophthora</taxon>
    </lineage>
</organism>
<dbReference type="Proteomes" id="UP000440732">
    <property type="component" value="Unassembled WGS sequence"/>
</dbReference>
<gene>
    <name evidence="10" type="ORF">PF001_g585</name>
    <name evidence="9" type="ORF">PF002_g1149</name>
    <name evidence="8" type="ORF">PF004_g798</name>
    <name evidence="7" type="ORF">PF005_g889</name>
    <name evidence="6" type="ORF">PF006_g777</name>
    <name evidence="5" type="ORF">PF007_g582</name>
    <name evidence="11" type="ORF">PF008_g830</name>
    <name evidence="2" type="ORF">PF009_g583</name>
    <name evidence="4" type="ORF">PF010_g910</name>
    <name evidence="3" type="ORF">PF011_g499</name>
</gene>
<evidence type="ECO:0000313" key="6">
    <source>
        <dbReference type="EMBL" id="KAE9155259.1"/>
    </source>
</evidence>
<dbReference type="EMBL" id="QXGF01000011">
    <property type="protein sequence ID" value="KAE8949886.1"/>
    <property type="molecule type" value="Genomic_DNA"/>
</dbReference>
<feature type="chain" id="PRO_5036164020" evidence="1">
    <location>
        <begin position="22"/>
        <end position="50"/>
    </location>
</feature>
<evidence type="ECO:0000313" key="2">
    <source>
        <dbReference type="EMBL" id="KAE8949886.1"/>
    </source>
</evidence>
<evidence type="ECO:0000313" key="5">
    <source>
        <dbReference type="EMBL" id="KAE9140694.1"/>
    </source>
</evidence>
<dbReference type="EMBL" id="QXGD01000027">
    <property type="protein sequence ID" value="KAE9257300.1"/>
    <property type="molecule type" value="Genomic_DNA"/>
</dbReference>
<dbReference type="Proteomes" id="UP000486351">
    <property type="component" value="Unassembled WGS sequence"/>
</dbReference>
<dbReference type="Proteomes" id="UP000437068">
    <property type="component" value="Unassembled WGS sequence"/>
</dbReference>
<reference evidence="12 13" key="1">
    <citation type="submission" date="2018-08" db="EMBL/GenBank/DDBJ databases">
        <title>Genomic investigation of the strawberry pathogen Phytophthora fragariae indicates pathogenicity is determined by transcriptional variation in three key races.</title>
        <authorList>
            <person name="Adams T.M."/>
            <person name="Armitage A.D."/>
            <person name="Sobczyk M.K."/>
            <person name="Bates H.J."/>
            <person name="Dunwell J.M."/>
            <person name="Nellist C.F."/>
            <person name="Harrison R.J."/>
        </authorList>
    </citation>
    <scope>NUCLEOTIDE SEQUENCE [LARGE SCALE GENOMIC DNA]</scope>
    <source>
        <strain evidence="10 14">A4</strain>
        <strain evidence="9 15">BC-1</strain>
        <strain evidence="8 19">BC-23</strain>
        <strain evidence="7 13">NOV-27</strain>
        <strain evidence="6 16">NOV-5</strain>
        <strain evidence="5 17">NOV-71</strain>
        <strain evidence="11 20">NOV-77</strain>
        <strain evidence="2 12">NOV-9</strain>
        <strain evidence="4 21">ONT-3</strain>
        <strain evidence="3 18">SCRP245</strain>
    </source>
</reference>
<evidence type="ECO:0000313" key="7">
    <source>
        <dbReference type="EMBL" id="KAE9236896.1"/>
    </source>
</evidence>
<evidence type="ECO:0000313" key="11">
    <source>
        <dbReference type="EMBL" id="KAE9361685.1"/>
    </source>
</evidence>
<sequence>MECIHWLKVIWIHLVCRHTTATATRGHALCFNKVHFLSSSWNEGGWRTFG</sequence>
<dbReference type="EMBL" id="QXGB01000019">
    <property type="protein sequence ID" value="KAE9236896.1"/>
    <property type="molecule type" value="Genomic_DNA"/>
</dbReference>
<evidence type="ECO:0000313" key="21">
    <source>
        <dbReference type="Proteomes" id="UP000488956"/>
    </source>
</evidence>
<evidence type="ECO:0000313" key="8">
    <source>
        <dbReference type="EMBL" id="KAE9255001.1"/>
    </source>
</evidence>
<evidence type="ECO:0000313" key="3">
    <source>
        <dbReference type="EMBL" id="KAE9030725.1"/>
    </source>
</evidence>
<evidence type="ECO:0000313" key="19">
    <source>
        <dbReference type="Proteomes" id="UP000476176"/>
    </source>
</evidence>
<dbReference type="Proteomes" id="UP000440367">
    <property type="component" value="Unassembled WGS sequence"/>
</dbReference>
<dbReference type="EMBL" id="QXFY01000018">
    <property type="protein sequence ID" value="KAE9361685.1"/>
    <property type="molecule type" value="Genomic_DNA"/>
</dbReference>
<dbReference type="Proteomes" id="UP000429523">
    <property type="component" value="Unassembled WGS sequence"/>
</dbReference>
<feature type="signal peptide" evidence="1">
    <location>
        <begin position="1"/>
        <end position="21"/>
    </location>
</feature>
<evidence type="ECO:0000313" key="14">
    <source>
        <dbReference type="Proteomes" id="UP000437068"/>
    </source>
</evidence>
<dbReference type="Proteomes" id="UP000476176">
    <property type="component" value="Unassembled WGS sequence"/>
</dbReference>
<keyword evidence="13" id="KW-1185">Reference proteome</keyword>
<evidence type="ECO:0000313" key="20">
    <source>
        <dbReference type="Proteomes" id="UP000486351"/>
    </source>
</evidence>
<protein>
    <submittedName>
        <fullName evidence="2">Uncharacterized protein</fullName>
    </submittedName>
</protein>
<evidence type="ECO:0000313" key="13">
    <source>
        <dbReference type="Proteomes" id="UP000433483"/>
    </source>
</evidence>
<evidence type="ECO:0000313" key="10">
    <source>
        <dbReference type="EMBL" id="KAE9330060.1"/>
    </source>
</evidence>
<dbReference type="Proteomes" id="UP000460718">
    <property type="component" value="Unassembled WGS sequence"/>
</dbReference>
<evidence type="ECO:0000313" key="4">
    <source>
        <dbReference type="EMBL" id="KAE9138554.1"/>
    </source>
</evidence>
<dbReference type="Proteomes" id="UP000488956">
    <property type="component" value="Unassembled WGS sequence"/>
</dbReference>
<dbReference type="EMBL" id="QXGA01000017">
    <property type="protein sequence ID" value="KAE9155259.1"/>
    <property type="molecule type" value="Genomic_DNA"/>
</dbReference>
<dbReference type="AlphaFoldDB" id="A0A6A3FZN8"/>
<name>A0A6A3FZN8_9STRA</name>
<keyword evidence="1" id="KW-0732">Signal</keyword>
<dbReference type="EMBL" id="QXGC01000017">
    <property type="protein sequence ID" value="KAE9255001.1"/>
    <property type="molecule type" value="Genomic_DNA"/>
</dbReference>
<dbReference type="EMBL" id="QXFX01000021">
    <property type="protein sequence ID" value="KAE9138554.1"/>
    <property type="molecule type" value="Genomic_DNA"/>
</dbReference>
<evidence type="ECO:0000313" key="16">
    <source>
        <dbReference type="Proteomes" id="UP000440732"/>
    </source>
</evidence>
<comment type="caution">
    <text evidence="2">The sequence shown here is derived from an EMBL/GenBank/DDBJ whole genome shotgun (WGS) entry which is preliminary data.</text>
</comment>